<dbReference type="InterPro" id="IPR013120">
    <property type="entry name" value="FAR_NAD-bd"/>
</dbReference>
<dbReference type="Gene3D" id="3.40.50.720">
    <property type="entry name" value="NAD(P)-binding Rossmann-like Domain"/>
    <property type="match status" value="1"/>
</dbReference>
<dbReference type="Proteomes" id="UP000218811">
    <property type="component" value="Unassembled WGS sequence"/>
</dbReference>
<dbReference type="PANTHER" id="PTHR43439:SF2">
    <property type="entry name" value="ENZYME, PUTATIVE (JCVI)-RELATED"/>
    <property type="match status" value="1"/>
</dbReference>
<proteinExistence type="predicted"/>
<dbReference type="EMBL" id="KB467831">
    <property type="protein sequence ID" value="PCH33942.1"/>
    <property type="molecule type" value="Genomic_DNA"/>
</dbReference>
<organism evidence="5 6">
    <name type="scientific">Wolfiporia cocos (strain MD-104)</name>
    <name type="common">Brown rot fungus</name>
    <dbReference type="NCBI Taxonomy" id="742152"/>
    <lineage>
        <taxon>Eukaryota</taxon>
        <taxon>Fungi</taxon>
        <taxon>Dikarya</taxon>
        <taxon>Basidiomycota</taxon>
        <taxon>Agaricomycotina</taxon>
        <taxon>Agaricomycetes</taxon>
        <taxon>Polyporales</taxon>
        <taxon>Phaeolaceae</taxon>
        <taxon>Wolfiporia</taxon>
    </lineage>
</organism>
<dbReference type="InterPro" id="IPR051414">
    <property type="entry name" value="Adenylate-forming_Reductase"/>
</dbReference>
<dbReference type="InterPro" id="IPR036291">
    <property type="entry name" value="NAD(P)-bd_dom_sf"/>
</dbReference>
<dbReference type="STRING" id="742152.A0A2H3IVC3"/>
<keyword evidence="6" id="KW-1185">Reference proteome</keyword>
<protein>
    <submittedName>
        <fullName evidence="5">Acetyl-CoA synthetase-like protein</fullName>
    </submittedName>
</protein>
<dbReference type="InterPro" id="IPR020845">
    <property type="entry name" value="AMP-binding_CS"/>
</dbReference>
<keyword evidence="2" id="KW-0597">Phosphoprotein</keyword>
<gene>
    <name evidence="5" type="ORF">WOLCODRAFT_94515</name>
</gene>
<dbReference type="AlphaFoldDB" id="A0A2H3IVC3"/>
<dbReference type="InterPro" id="IPR000873">
    <property type="entry name" value="AMP-dep_synth/lig_dom"/>
</dbReference>
<evidence type="ECO:0000259" key="4">
    <source>
        <dbReference type="Pfam" id="PF07993"/>
    </source>
</evidence>
<name>A0A2H3IVC3_WOLCO</name>
<feature type="domain" description="AMP-dependent synthetase/ligase" evidence="3">
    <location>
        <begin position="39"/>
        <end position="364"/>
    </location>
</feature>
<dbReference type="OrthoDB" id="429813at2759"/>
<dbReference type="SUPFAM" id="SSF56801">
    <property type="entry name" value="Acetyl-CoA synthetase-like"/>
    <property type="match status" value="1"/>
</dbReference>
<dbReference type="PANTHER" id="PTHR43439">
    <property type="entry name" value="PHENYLACETATE-COENZYME A LIGASE"/>
    <property type="match status" value="1"/>
</dbReference>
<evidence type="ECO:0000313" key="5">
    <source>
        <dbReference type="EMBL" id="PCH33942.1"/>
    </source>
</evidence>
<sequence length="1081" mass="116616">MTFCDRLPYPPLDGSIPALPGFLDFHAEHNTHRPMWVYPSADSTVSGNGIVTWKEFADATHRIAHAIRPQGPGPDRAVVAIVVSCDTLLYHALTVGTVRAGLVPFPMSPRNSAPAVASMIERTDCHRLICQPSFSSLTDEIHAALPKGYVLEVDDLPLLSDIFPSFAPPSAPVRTISQAPYPPAPTVPPSDVVLYLHSSGSTGFPKPIAQTTITILHWCQGSVVTETRDHGLRWASAALPPFHTMGIIMQLYTALVSGQPVTLFAPRGHLGLHPPVPTPENTLEAAKRTNANAIPAVPAFLEAWAHNDADVKFLASADTVIYAGGPLSLANGTKLVEAGVYLCSVYGGTEFGAHSATFDTEPGTLNNPAGKTRQDWQWMQFTDQVNTRWVPQGDGAFELVFLTCPTHQPSKENLDEEKGYATSDLWEPHPTKQGLWRIIGRTDDVIILSNGEKIVPIQQEGHIGAHPWISGALMFGRGREQPGILLEPQPAHVVTPGDEKALVEFRNAIWHQVEEANRPAPAFARIFKEMIIVTDPSRPFPRAAKGTIMRKQAVALYEADISALYDTIADSRDAHGISPPASWTTIDVQKWLVEHATAIHSGAPISASDDLFAQGYNSLSATFLRNRIIGALRGSSEPRAVDAALRVQPNFIFTHPTLVEMAAAIVRYVSSGPDDDDTVGSPVADIEALIKKYTAQLPSAPAAPIQWSGEQGSVVLITGTTGALGSLILAKLLVNSRVQHVFALNRGSALFDRQRTAFETARLPLELLTESKLTLLSGNLEKADFGLDSATLDKISYSVTHIVHIAWRVDFNLALASFESHISAAVRLASLAPSAYFFFTSSIAAVQRWNVTQQGPVPEAAIGDPKVALGSGYGMAKYVVEEVLARAHANGYKATILRVGQLCGSRETGVWNTTEWFPILVKSSIALRCIPDLDGVVSWVPIDAAADAVVDTVLGTQHLAAANVVHPHPVTSQEILSAISAETGPGLARVSVGSWVEKLEKVAQSPDNLDAVPALKLLDFFRNLAQANPSGTEMGGLPLFKTDNAQSASTTLRGLRPLERGDVSAWVRYWRSKQFIPGIPE</sequence>
<dbReference type="Pfam" id="PF00501">
    <property type="entry name" value="AMP-binding"/>
    <property type="match status" value="1"/>
</dbReference>
<dbReference type="Gene3D" id="3.40.50.12780">
    <property type="entry name" value="N-terminal domain of ligase-like"/>
    <property type="match status" value="1"/>
</dbReference>
<dbReference type="InterPro" id="IPR042099">
    <property type="entry name" value="ANL_N_sf"/>
</dbReference>
<feature type="domain" description="Thioester reductase (TE)" evidence="4">
    <location>
        <begin position="717"/>
        <end position="948"/>
    </location>
</feature>
<dbReference type="SUPFAM" id="SSF51735">
    <property type="entry name" value="NAD(P)-binding Rossmann-fold domains"/>
    <property type="match status" value="1"/>
</dbReference>
<evidence type="ECO:0000313" key="6">
    <source>
        <dbReference type="Proteomes" id="UP000218811"/>
    </source>
</evidence>
<dbReference type="Pfam" id="PF23562">
    <property type="entry name" value="AMP-binding_C_3"/>
    <property type="match status" value="1"/>
</dbReference>
<dbReference type="PROSITE" id="PS00455">
    <property type="entry name" value="AMP_BINDING"/>
    <property type="match status" value="1"/>
</dbReference>
<dbReference type="Pfam" id="PF07993">
    <property type="entry name" value="NAD_binding_4"/>
    <property type="match status" value="1"/>
</dbReference>
<evidence type="ECO:0000256" key="1">
    <source>
        <dbReference type="ARBA" id="ARBA00022450"/>
    </source>
</evidence>
<dbReference type="OMA" id="WRYLHIN"/>
<dbReference type="InterPro" id="IPR036736">
    <property type="entry name" value="ACP-like_sf"/>
</dbReference>
<keyword evidence="1" id="KW-0596">Phosphopantetheine</keyword>
<accession>A0A2H3IVC3</accession>
<evidence type="ECO:0000259" key="3">
    <source>
        <dbReference type="Pfam" id="PF00501"/>
    </source>
</evidence>
<reference evidence="5 6" key="1">
    <citation type="journal article" date="2012" name="Science">
        <title>The Paleozoic origin of enzymatic lignin decomposition reconstructed from 31 fungal genomes.</title>
        <authorList>
            <person name="Floudas D."/>
            <person name="Binder M."/>
            <person name="Riley R."/>
            <person name="Barry K."/>
            <person name="Blanchette R.A."/>
            <person name="Henrissat B."/>
            <person name="Martinez A.T."/>
            <person name="Otillar R."/>
            <person name="Spatafora J.W."/>
            <person name="Yadav J.S."/>
            <person name="Aerts A."/>
            <person name="Benoit I."/>
            <person name="Boyd A."/>
            <person name="Carlson A."/>
            <person name="Copeland A."/>
            <person name="Coutinho P.M."/>
            <person name="de Vries R.P."/>
            <person name="Ferreira P."/>
            <person name="Findley K."/>
            <person name="Foster B."/>
            <person name="Gaskell J."/>
            <person name="Glotzer D."/>
            <person name="Gorecki P."/>
            <person name="Heitman J."/>
            <person name="Hesse C."/>
            <person name="Hori C."/>
            <person name="Igarashi K."/>
            <person name="Jurgens J.A."/>
            <person name="Kallen N."/>
            <person name="Kersten P."/>
            <person name="Kohler A."/>
            <person name="Kuees U."/>
            <person name="Kumar T.K.A."/>
            <person name="Kuo A."/>
            <person name="LaButti K."/>
            <person name="Larrondo L.F."/>
            <person name="Lindquist E."/>
            <person name="Ling A."/>
            <person name="Lombard V."/>
            <person name="Lucas S."/>
            <person name="Lundell T."/>
            <person name="Martin R."/>
            <person name="McLaughlin D.J."/>
            <person name="Morgenstern I."/>
            <person name="Morin E."/>
            <person name="Murat C."/>
            <person name="Nagy L.G."/>
            <person name="Nolan M."/>
            <person name="Ohm R.A."/>
            <person name="Patyshakuliyeva A."/>
            <person name="Rokas A."/>
            <person name="Ruiz-Duenas F.J."/>
            <person name="Sabat G."/>
            <person name="Salamov A."/>
            <person name="Samejima M."/>
            <person name="Schmutz J."/>
            <person name="Slot J.C."/>
            <person name="St John F."/>
            <person name="Stenlid J."/>
            <person name="Sun H."/>
            <person name="Sun S."/>
            <person name="Syed K."/>
            <person name="Tsang A."/>
            <person name="Wiebenga A."/>
            <person name="Young D."/>
            <person name="Pisabarro A."/>
            <person name="Eastwood D.C."/>
            <person name="Martin F."/>
            <person name="Cullen D."/>
            <person name="Grigoriev I.V."/>
            <person name="Hibbett D.S."/>
        </authorList>
    </citation>
    <scope>NUCLEOTIDE SEQUENCE [LARGE SCALE GENOMIC DNA]</scope>
    <source>
        <strain evidence="5 6">MD-104</strain>
    </source>
</reference>
<dbReference type="Gene3D" id="1.10.1200.10">
    <property type="entry name" value="ACP-like"/>
    <property type="match status" value="1"/>
</dbReference>
<evidence type="ECO:0000256" key="2">
    <source>
        <dbReference type="ARBA" id="ARBA00022553"/>
    </source>
</evidence>